<evidence type="ECO:0000256" key="2">
    <source>
        <dbReference type="ARBA" id="ARBA00008974"/>
    </source>
</evidence>
<dbReference type="EMBL" id="JTDL01000123">
    <property type="protein sequence ID" value="KHL02452.1"/>
    <property type="molecule type" value="Genomic_DNA"/>
</dbReference>
<dbReference type="Pfam" id="PF02133">
    <property type="entry name" value="Transp_cyt_pur"/>
    <property type="match status" value="1"/>
</dbReference>
<dbReference type="InterPro" id="IPR001248">
    <property type="entry name" value="Pur-cyt_permease"/>
</dbReference>
<comment type="similarity">
    <text evidence="2 7">Belongs to the purine-cytosine permease (2.A.39) family.</text>
</comment>
<protein>
    <submittedName>
        <fullName evidence="9">Cytosine permease</fullName>
    </submittedName>
</protein>
<evidence type="ECO:0000256" key="8">
    <source>
        <dbReference type="SAM" id="Phobius"/>
    </source>
</evidence>
<evidence type="ECO:0000256" key="4">
    <source>
        <dbReference type="ARBA" id="ARBA00022692"/>
    </source>
</evidence>
<feature type="transmembrane region" description="Helical" evidence="8">
    <location>
        <begin position="221"/>
        <end position="239"/>
    </location>
</feature>
<dbReference type="STRING" id="1338436.LK10_12715"/>
<evidence type="ECO:0000256" key="1">
    <source>
        <dbReference type="ARBA" id="ARBA00004141"/>
    </source>
</evidence>
<comment type="subcellular location">
    <subcellularLocation>
        <location evidence="1">Membrane</location>
        <topology evidence="1">Multi-pass membrane protein</topology>
    </subcellularLocation>
</comment>
<evidence type="ECO:0000256" key="6">
    <source>
        <dbReference type="ARBA" id="ARBA00023136"/>
    </source>
</evidence>
<feature type="transmembrane region" description="Helical" evidence="8">
    <location>
        <begin position="183"/>
        <end position="201"/>
    </location>
</feature>
<feature type="transmembrane region" description="Helical" evidence="8">
    <location>
        <begin position="75"/>
        <end position="96"/>
    </location>
</feature>
<feature type="transmembrane region" description="Helical" evidence="8">
    <location>
        <begin position="338"/>
        <end position="357"/>
    </location>
</feature>
<feature type="transmembrane region" description="Helical" evidence="8">
    <location>
        <begin position="259"/>
        <end position="279"/>
    </location>
</feature>
<feature type="transmembrane region" description="Helical" evidence="8">
    <location>
        <begin position="49"/>
        <end position="69"/>
    </location>
</feature>
<keyword evidence="6 7" id="KW-0472">Membrane</keyword>
<keyword evidence="3 7" id="KW-0813">Transport</keyword>
<reference evidence="9 10" key="1">
    <citation type="submission" date="2014-09" db="EMBL/GenBank/DDBJ databases">
        <title>Genome sequence of Sinomonas sp. MUSC 117.</title>
        <authorList>
            <person name="Lee L.-H."/>
        </authorList>
    </citation>
    <scope>NUCLEOTIDE SEQUENCE [LARGE SCALE GENOMIC DNA]</scope>
    <source>
        <strain evidence="9 10">MUSC 117</strain>
    </source>
</reference>
<dbReference type="PANTHER" id="PTHR31806:SF1">
    <property type="entry name" value="PURINE-CYTOSINE PERMEASE FCY2-RELATED"/>
    <property type="match status" value="1"/>
</dbReference>
<feature type="transmembrane region" description="Helical" evidence="8">
    <location>
        <begin position="299"/>
        <end position="317"/>
    </location>
</feature>
<gene>
    <name evidence="9" type="ORF">LK10_12715</name>
</gene>
<proteinExistence type="inferred from homology"/>
<feature type="transmembrane region" description="Helical" evidence="8">
    <location>
        <begin position="117"/>
        <end position="143"/>
    </location>
</feature>
<keyword evidence="10" id="KW-1185">Reference proteome</keyword>
<evidence type="ECO:0000256" key="3">
    <source>
        <dbReference type="ARBA" id="ARBA00022448"/>
    </source>
</evidence>
<dbReference type="OrthoDB" id="9809167at2"/>
<feature type="transmembrane region" description="Helical" evidence="8">
    <location>
        <begin position="155"/>
        <end position="176"/>
    </location>
</feature>
<dbReference type="Gene3D" id="1.10.4160.10">
    <property type="entry name" value="Hydantoin permease"/>
    <property type="match status" value="1"/>
</dbReference>
<dbReference type="AlphaFoldDB" id="A0A0B2AL15"/>
<feature type="transmembrane region" description="Helical" evidence="8">
    <location>
        <begin position="441"/>
        <end position="460"/>
    </location>
</feature>
<comment type="caution">
    <text evidence="9">The sequence shown here is derived from an EMBL/GenBank/DDBJ whole genome shotgun (WGS) entry which is preliminary data.</text>
</comment>
<dbReference type="GO" id="GO:0005886">
    <property type="term" value="C:plasma membrane"/>
    <property type="evidence" value="ECO:0007669"/>
    <property type="project" value="TreeGrafter"/>
</dbReference>
<name>A0A0B2AL15_9MICC</name>
<dbReference type="PANTHER" id="PTHR31806">
    <property type="entry name" value="PURINE-CYTOSINE PERMEASE FCY2-RELATED"/>
    <property type="match status" value="1"/>
</dbReference>
<evidence type="ECO:0000256" key="7">
    <source>
        <dbReference type="PIRNR" id="PIRNR002744"/>
    </source>
</evidence>
<feature type="transmembrane region" description="Helical" evidence="8">
    <location>
        <begin position="406"/>
        <end position="429"/>
    </location>
</feature>
<accession>A0A0B2AL15</accession>
<dbReference type="InterPro" id="IPR026030">
    <property type="entry name" value="Pur-cyt_permease_Fcy2/21/22"/>
</dbReference>
<dbReference type="Proteomes" id="UP000030982">
    <property type="component" value="Unassembled WGS sequence"/>
</dbReference>
<evidence type="ECO:0000256" key="5">
    <source>
        <dbReference type="ARBA" id="ARBA00022989"/>
    </source>
</evidence>
<organism evidence="9 10">
    <name type="scientific">Sinomonas humi</name>
    <dbReference type="NCBI Taxonomy" id="1338436"/>
    <lineage>
        <taxon>Bacteria</taxon>
        <taxon>Bacillati</taxon>
        <taxon>Actinomycetota</taxon>
        <taxon>Actinomycetes</taxon>
        <taxon>Micrococcales</taxon>
        <taxon>Micrococcaceae</taxon>
        <taxon>Sinomonas</taxon>
    </lineage>
</organism>
<keyword evidence="5 8" id="KW-1133">Transmembrane helix</keyword>
<dbReference type="GO" id="GO:0022857">
    <property type="term" value="F:transmembrane transporter activity"/>
    <property type="evidence" value="ECO:0007669"/>
    <property type="project" value="InterPro"/>
</dbReference>
<dbReference type="PIRSF" id="PIRSF002744">
    <property type="entry name" value="Pur-cyt_permease"/>
    <property type="match status" value="1"/>
</dbReference>
<feature type="transmembrane region" description="Helical" evidence="8">
    <location>
        <begin position="363"/>
        <end position="385"/>
    </location>
</feature>
<sequence length="478" mass="51655">MSPDTLRAGASEDSIAEDRGYRDSLTKIEPYGIEHIPDVERHGKPRSQFFLWFAAGMNFPIVVLGFSAAYFGLPFWAAVLAIVLAGVTSSAGMGYLSSMGVRLGVPQQMQGRGPLGFIGNLFPVAYVNVFAGIGWAAVTVILGGKAIALLTGIPFWLSSLVLMGIQLGVAVIGYNLIHFLQRILSYVLVVGFLFITAVSAVNGRIVNDVNTAAKGFDGVGGWIIFFGWFFSFIVAWMPFASDYSRYLPNTPGNRRGAGWATMLGNAVTMIWMGVLGTILGSTATASDSIGALKELMGPWAPIGLCIVALSSFTQNFLNVYGGAISIQTMGIPVKRHTGVIFICIASYLVALWGQAGFNEGFTAFLNLTAYCIAPYVAVLVCDFLFGGRRTERGLRELFDKKRKFEWGFVAWAAGVVLSSPFWMSSIYTGPIAKAFPQIGDLSYYVGAVVAGLVWFATYRLRRLSGREMLDRAPAAQTL</sequence>
<keyword evidence="4 8" id="KW-0812">Transmembrane</keyword>
<dbReference type="RefSeq" id="WP_043124190.1">
    <property type="nucleotide sequence ID" value="NZ_JTDL01000123.1"/>
</dbReference>
<evidence type="ECO:0000313" key="9">
    <source>
        <dbReference type="EMBL" id="KHL02452.1"/>
    </source>
</evidence>
<evidence type="ECO:0000313" key="10">
    <source>
        <dbReference type="Proteomes" id="UP000030982"/>
    </source>
</evidence>